<protein>
    <submittedName>
        <fullName evidence="2">Uncharacterized protein</fullName>
    </submittedName>
</protein>
<dbReference type="EMBL" id="LAZR01016656">
    <property type="protein sequence ID" value="KKM03562.1"/>
    <property type="molecule type" value="Genomic_DNA"/>
</dbReference>
<evidence type="ECO:0000256" key="1">
    <source>
        <dbReference type="SAM" id="Coils"/>
    </source>
</evidence>
<reference evidence="2" key="1">
    <citation type="journal article" date="2015" name="Nature">
        <title>Complex archaea that bridge the gap between prokaryotes and eukaryotes.</title>
        <authorList>
            <person name="Spang A."/>
            <person name="Saw J.H."/>
            <person name="Jorgensen S.L."/>
            <person name="Zaremba-Niedzwiedzka K."/>
            <person name="Martijn J."/>
            <person name="Lind A.E."/>
            <person name="van Eijk R."/>
            <person name="Schleper C."/>
            <person name="Guy L."/>
            <person name="Ettema T.J."/>
        </authorList>
    </citation>
    <scope>NUCLEOTIDE SEQUENCE</scope>
</reference>
<name>A0A0F9HK39_9ZZZZ</name>
<accession>A0A0F9HK39</accession>
<sequence length="170" mass="19280">YKISLDAIKRYQAAEAIIAELREQLEEGHQAMREASKVMNAAAGQRAELREKVAEQQRRSDRVVRLHREDKRRADRAEARNIEAERLLRIYWRSFPCEAAENGTAEFLAPADDQPAEALPLTCVYKDAGGTVIAKLYGTPTAASLHDCIEREGHTEFRADQRPHRGRSKP</sequence>
<keyword evidence="1" id="KW-0175">Coiled coil</keyword>
<proteinExistence type="predicted"/>
<gene>
    <name evidence="2" type="ORF">LCGC14_1773270</name>
</gene>
<comment type="caution">
    <text evidence="2">The sequence shown here is derived from an EMBL/GenBank/DDBJ whole genome shotgun (WGS) entry which is preliminary data.</text>
</comment>
<dbReference type="AlphaFoldDB" id="A0A0F9HK39"/>
<feature type="non-terminal residue" evidence="2">
    <location>
        <position position="1"/>
    </location>
</feature>
<organism evidence="2">
    <name type="scientific">marine sediment metagenome</name>
    <dbReference type="NCBI Taxonomy" id="412755"/>
    <lineage>
        <taxon>unclassified sequences</taxon>
        <taxon>metagenomes</taxon>
        <taxon>ecological metagenomes</taxon>
    </lineage>
</organism>
<feature type="coiled-coil region" evidence="1">
    <location>
        <begin position="11"/>
        <end position="87"/>
    </location>
</feature>
<evidence type="ECO:0000313" key="2">
    <source>
        <dbReference type="EMBL" id="KKM03562.1"/>
    </source>
</evidence>